<proteinExistence type="predicted"/>
<dbReference type="FunFam" id="3.60.10.10:FF:000086">
    <property type="entry name" value="Carbon catabolite repressor protein 4 homolog 6"/>
    <property type="match status" value="1"/>
</dbReference>
<dbReference type="InterPro" id="IPR005135">
    <property type="entry name" value="Endo/exonuclease/phosphatase"/>
</dbReference>
<dbReference type="InterPro" id="IPR050410">
    <property type="entry name" value="CCR4/nocturin_mRNA_transcr"/>
</dbReference>
<protein>
    <recommendedName>
        <fullName evidence="2">Endonuclease/exonuclease/phosphatase domain-containing protein</fullName>
    </recommendedName>
</protein>
<feature type="region of interest" description="Disordered" evidence="1">
    <location>
        <begin position="420"/>
        <end position="529"/>
    </location>
</feature>
<evidence type="ECO:0000259" key="2">
    <source>
        <dbReference type="Pfam" id="PF03372"/>
    </source>
</evidence>
<sequence>MRRRSSPPLQFVAAAVSDTTMASRPPYRGGRNQWRRRFSDRPSSGRDDYVTGDSHFTSVRDANLGFQQGERGDFETNSGFRPRPFSPRPPNYQNQPFTPRPHFNQNQSFNPRPHVNQNQTFNPPPHFHQNQSFRQPQTFRPRPQRPMDYRNWEYAKPGPPPQCERFIVLSYNLLADYLAINHRSRLYFHIPRYILDWEWRKRNIIFELGLWSADIMCFQEVDRFHDLEELLKLQGYSGIWKMRTGNPIDGCAIFWRASRFKLLHEEWIEFNKLGLRDNVAQICVLESARQNCTENISALPTSSTRSNKVVICNIHVLYNPGRGEIKLGQVRVLLDRAHAVSKIWNDAPIVICGDFNCTPKSPLYNFISEQKLDLSGLARDKLSGQASGEIHAHRAFSPNSRVPSADKSIQPPTMIAESEAGVKQSVPLPDMQKQDNPDSSVENVPCKDNLHQSECSKTVLDGSDKSSTDGQYGNENSAQFEEVRKKTQHDAVDGNKDETETTTPVPVDGLKESPSSSHSEGNFPDNPMDDGIYEFTPAVSSHQEAIHFVAIETEQGEKVYATSHSDHGSLSEHSQSNICAENKAVNCDMDTLSFVDDNYFTGARVNPEPVNTSKSYISSPELFCQTSLPDPVKVSSPGSSGDLSSQSVSNDEKGSPSPSYQVNISYASTNINAMVDEKIENLLVNDLDEATEGDENIGEDWNTFLSELHNTKNVFPLDYGQFVRSDLVKGCAPPT</sequence>
<dbReference type="PANTHER" id="PTHR12121">
    <property type="entry name" value="CARBON CATABOLITE REPRESSOR PROTEIN 4"/>
    <property type="match status" value="1"/>
</dbReference>
<accession>A0AAP0RAL7</accession>
<feature type="domain" description="Endonuclease/exonuclease/phosphatase" evidence="2">
    <location>
        <begin position="208"/>
        <end position="383"/>
    </location>
</feature>
<organism evidence="3 4">
    <name type="scientific">Liquidambar formosana</name>
    <name type="common">Formosan gum</name>
    <dbReference type="NCBI Taxonomy" id="63359"/>
    <lineage>
        <taxon>Eukaryota</taxon>
        <taxon>Viridiplantae</taxon>
        <taxon>Streptophyta</taxon>
        <taxon>Embryophyta</taxon>
        <taxon>Tracheophyta</taxon>
        <taxon>Spermatophyta</taxon>
        <taxon>Magnoliopsida</taxon>
        <taxon>eudicotyledons</taxon>
        <taxon>Gunneridae</taxon>
        <taxon>Pentapetalae</taxon>
        <taxon>Saxifragales</taxon>
        <taxon>Altingiaceae</taxon>
        <taxon>Liquidambar</taxon>
    </lineage>
</organism>
<dbReference type="InterPro" id="IPR036691">
    <property type="entry name" value="Endo/exonu/phosph_ase_sf"/>
</dbReference>
<dbReference type="AlphaFoldDB" id="A0AAP0RAL7"/>
<evidence type="ECO:0000313" key="3">
    <source>
        <dbReference type="EMBL" id="KAK9273646.1"/>
    </source>
</evidence>
<dbReference type="PANTHER" id="PTHR12121:SF85">
    <property type="entry name" value="CARBON CATABOLITE REPRESSOR PROTEIN 4 HOMOLOG 6"/>
    <property type="match status" value="1"/>
</dbReference>
<feature type="compositionally biased region" description="Basic and acidic residues" evidence="1">
    <location>
        <begin position="37"/>
        <end position="49"/>
    </location>
</feature>
<keyword evidence="4" id="KW-1185">Reference proteome</keyword>
<dbReference type="GO" id="GO:0000175">
    <property type="term" value="F:3'-5'-RNA exonuclease activity"/>
    <property type="evidence" value="ECO:0007669"/>
    <property type="project" value="TreeGrafter"/>
</dbReference>
<dbReference type="SUPFAM" id="SSF56219">
    <property type="entry name" value="DNase I-like"/>
    <property type="match status" value="1"/>
</dbReference>
<feature type="compositionally biased region" description="Polar residues" evidence="1">
    <location>
        <begin position="91"/>
        <end position="121"/>
    </location>
</feature>
<dbReference type="Pfam" id="PF03372">
    <property type="entry name" value="Exo_endo_phos"/>
    <property type="match status" value="1"/>
</dbReference>
<comment type="caution">
    <text evidence="3">The sequence shown here is derived from an EMBL/GenBank/DDBJ whole genome shotgun (WGS) entry which is preliminary data.</text>
</comment>
<gene>
    <name evidence="3" type="ORF">L1049_018456</name>
</gene>
<evidence type="ECO:0000313" key="4">
    <source>
        <dbReference type="Proteomes" id="UP001415857"/>
    </source>
</evidence>
<feature type="compositionally biased region" description="Polar residues" evidence="1">
    <location>
        <begin position="468"/>
        <end position="479"/>
    </location>
</feature>
<dbReference type="Gene3D" id="3.60.10.10">
    <property type="entry name" value="Endonuclease/exonuclease/phosphatase"/>
    <property type="match status" value="1"/>
</dbReference>
<dbReference type="EMBL" id="JBBPBK010000012">
    <property type="protein sequence ID" value="KAK9273646.1"/>
    <property type="molecule type" value="Genomic_DNA"/>
</dbReference>
<feature type="compositionally biased region" description="Low complexity" evidence="1">
    <location>
        <begin position="131"/>
        <end position="141"/>
    </location>
</feature>
<dbReference type="Proteomes" id="UP001415857">
    <property type="component" value="Unassembled WGS sequence"/>
</dbReference>
<feature type="compositionally biased region" description="Basic and acidic residues" evidence="1">
    <location>
        <begin position="481"/>
        <end position="499"/>
    </location>
</feature>
<feature type="compositionally biased region" description="Low complexity" evidence="1">
    <location>
        <begin position="635"/>
        <end position="649"/>
    </location>
</feature>
<feature type="region of interest" description="Disordered" evidence="1">
    <location>
        <begin position="17"/>
        <end position="151"/>
    </location>
</feature>
<reference evidence="3 4" key="1">
    <citation type="journal article" date="2024" name="Plant J.">
        <title>Genome sequences and population genomics reveal climatic adaptation and genomic divergence between two closely related sweetgum species.</title>
        <authorList>
            <person name="Xu W.Q."/>
            <person name="Ren C.Q."/>
            <person name="Zhang X.Y."/>
            <person name="Comes H.P."/>
            <person name="Liu X.H."/>
            <person name="Li Y.G."/>
            <person name="Kettle C.J."/>
            <person name="Jalonen R."/>
            <person name="Gaisberger H."/>
            <person name="Ma Y.Z."/>
            <person name="Qiu Y.X."/>
        </authorList>
    </citation>
    <scope>NUCLEOTIDE SEQUENCE [LARGE SCALE GENOMIC DNA]</scope>
    <source>
        <strain evidence="3">Hangzhou</strain>
    </source>
</reference>
<evidence type="ECO:0000256" key="1">
    <source>
        <dbReference type="SAM" id="MobiDB-lite"/>
    </source>
</evidence>
<name>A0AAP0RAL7_LIQFO</name>
<feature type="region of interest" description="Disordered" evidence="1">
    <location>
        <begin position="628"/>
        <end position="660"/>
    </location>
</feature>